<evidence type="ECO:0000256" key="3">
    <source>
        <dbReference type="ARBA" id="ARBA00023203"/>
    </source>
</evidence>
<dbReference type="HOGENOM" id="CLU_2378540_0_0_1"/>
<dbReference type="GO" id="GO:0005524">
    <property type="term" value="F:ATP binding"/>
    <property type="evidence" value="ECO:0007669"/>
    <property type="project" value="UniProtKB-KW"/>
</dbReference>
<organism evidence="6 7">
    <name type="scientific">Scleroderma citrinum Foug A</name>
    <dbReference type="NCBI Taxonomy" id="1036808"/>
    <lineage>
        <taxon>Eukaryota</taxon>
        <taxon>Fungi</taxon>
        <taxon>Dikarya</taxon>
        <taxon>Basidiomycota</taxon>
        <taxon>Agaricomycotina</taxon>
        <taxon>Agaricomycetes</taxon>
        <taxon>Agaricomycetidae</taxon>
        <taxon>Boletales</taxon>
        <taxon>Sclerodermatineae</taxon>
        <taxon>Sclerodermataceae</taxon>
        <taxon>Scleroderma</taxon>
    </lineage>
</organism>
<protein>
    <recommendedName>
        <fullName evidence="5">Myosin motor domain-containing protein</fullName>
    </recommendedName>
</protein>
<name>A0A0C3DHX4_9AGAM</name>
<dbReference type="InParanoid" id="A0A0C3DHX4"/>
<dbReference type="GO" id="GO:0007015">
    <property type="term" value="P:actin filament organization"/>
    <property type="evidence" value="ECO:0007669"/>
    <property type="project" value="TreeGrafter"/>
</dbReference>
<dbReference type="GO" id="GO:0005737">
    <property type="term" value="C:cytoplasm"/>
    <property type="evidence" value="ECO:0007669"/>
    <property type="project" value="TreeGrafter"/>
</dbReference>
<evidence type="ECO:0000256" key="2">
    <source>
        <dbReference type="ARBA" id="ARBA00022840"/>
    </source>
</evidence>
<reference evidence="6 7" key="1">
    <citation type="submission" date="2014-04" db="EMBL/GenBank/DDBJ databases">
        <authorList>
            <consortium name="DOE Joint Genome Institute"/>
            <person name="Kuo A."/>
            <person name="Kohler A."/>
            <person name="Nagy L.G."/>
            <person name="Floudas D."/>
            <person name="Copeland A."/>
            <person name="Barry K.W."/>
            <person name="Cichocki N."/>
            <person name="Veneault-Fourrey C."/>
            <person name="LaButti K."/>
            <person name="Lindquist E.A."/>
            <person name="Lipzen A."/>
            <person name="Lundell T."/>
            <person name="Morin E."/>
            <person name="Murat C."/>
            <person name="Sun H."/>
            <person name="Tunlid A."/>
            <person name="Henrissat B."/>
            <person name="Grigoriev I.V."/>
            <person name="Hibbett D.S."/>
            <person name="Martin F."/>
            <person name="Nordberg H.P."/>
            <person name="Cantor M.N."/>
            <person name="Hua S.X."/>
        </authorList>
    </citation>
    <scope>NUCLEOTIDE SEQUENCE [LARGE SCALE GENOMIC DNA]</scope>
    <source>
        <strain evidence="6 7">Foug A</strain>
    </source>
</reference>
<dbReference type="STRING" id="1036808.A0A0C3DHX4"/>
<dbReference type="GO" id="GO:0016459">
    <property type="term" value="C:myosin complex"/>
    <property type="evidence" value="ECO:0007669"/>
    <property type="project" value="UniProtKB-KW"/>
</dbReference>
<dbReference type="EMBL" id="KN822130">
    <property type="protein sequence ID" value="KIM55641.1"/>
    <property type="molecule type" value="Genomic_DNA"/>
</dbReference>
<dbReference type="InterPro" id="IPR027417">
    <property type="entry name" value="P-loop_NTPase"/>
</dbReference>
<dbReference type="GO" id="GO:0016020">
    <property type="term" value="C:membrane"/>
    <property type="evidence" value="ECO:0007669"/>
    <property type="project" value="TreeGrafter"/>
</dbReference>
<dbReference type="GO" id="GO:0000146">
    <property type="term" value="F:microfilament motor activity"/>
    <property type="evidence" value="ECO:0007669"/>
    <property type="project" value="TreeGrafter"/>
</dbReference>
<dbReference type="Pfam" id="PF00063">
    <property type="entry name" value="Myosin_head"/>
    <property type="match status" value="1"/>
</dbReference>
<comment type="caution">
    <text evidence="4">Lacks conserved residue(s) required for the propagation of feature annotation.</text>
</comment>
<feature type="non-terminal residue" evidence="6">
    <location>
        <position position="95"/>
    </location>
</feature>
<dbReference type="AlphaFoldDB" id="A0A0C3DHX4"/>
<sequence length="95" mass="10660">EGIALLVPPIPYFDNSECIRLLHNRPGGLIHIMDDQACQSHKKMDYSMTEAFGKKWGNHLLCKLGAMDQSGFVTFTVNHFNGPVTYSLEGFLECN</sequence>
<evidence type="ECO:0000256" key="1">
    <source>
        <dbReference type="ARBA" id="ARBA00022741"/>
    </source>
</evidence>
<keyword evidence="2" id="KW-0067">ATP-binding</keyword>
<evidence type="ECO:0000313" key="6">
    <source>
        <dbReference type="EMBL" id="KIM55641.1"/>
    </source>
</evidence>
<evidence type="ECO:0000313" key="7">
    <source>
        <dbReference type="Proteomes" id="UP000053989"/>
    </source>
</evidence>
<evidence type="ECO:0000256" key="4">
    <source>
        <dbReference type="PROSITE-ProRule" id="PRU00782"/>
    </source>
</evidence>
<gene>
    <name evidence="6" type="ORF">SCLCIDRAFT_64958</name>
</gene>
<proteinExistence type="inferred from homology"/>
<dbReference type="PANTHER" id="PTHR13140">
    <property type="entry name" value="MYOSIN"/>
    <property type="match status" value="1"/>
</dbReference>
<feature type="non-terminal residue" evidence="6">
    <location>
        <position position="1"/>
    </location>
</feature>
<accession>A0A0C3DHX4</accession>
<dbReference type="OrthoDB" id="3027102at2759"/>
<reference evidence="7" key="2">
    <citation type="submission" date="2015-01" db="EMBL/GenBank/DDBJ databases">
        <title>Evolutionary Origins and Diversification of the Mycorrhizal Mutualists.</title>
        <authorList>
            <consortium name="DOE Joint Genome Institute"/>
            <consortium name="Mycorrhizal Genomics Consortium"/>
            <person name="Kohler A."/>
            <person name="Kuo A."/>
            <person name="Nagy L.G."/>
            <person name="Floudas D."/>
            <person name="Copeland A."/>
            <person name="Barry K.W."/>
            <person name="Cichocki N."/>
            <person name="Veneault-Fourrey C."/>
            <person name="LaButti K."/>
            <person name="Lindquist E.A."/>
            <person name="Lipzen A."/>
            <person name="Lundell T."/>
            <person name="Morin E."/>
            <person name="Murat C."/>
            <person name="Riley R."/>
            <person name="Ohm R."/>
            <person name="Sun H."/>
            <person name="Tunlid A."/>
            <person name="Henrissat B."/>
            <person name="Grigoriev I.V."/>
            <person name="Hibbett D.S."/>
            <person name="Martin F."/>
        </authorList>
    </citation>
    <scope>NUCLEOTIDE SEQUENCE [LARGE SCALE GENOMIC DNA]</scope>
    <source>
        <strain evidence="7">Foug A</strain>
    </source>
</reference>
<dbReference type="InterPro" id="IPR001609">
    <property type="entry name" value="Myosin_head_motor_dom-like"/>
</dbReference>
<keyword evidence="4" id="KW-0505">Motor protein</keyword>
<dbReference type="PROSITE" id="PS51456">
    <property type="entry name" value="MYOSIN_MOTOR"/>
    <property type="match status" value="1"/>
</dbReference>
<comment type="similarity">
    <text evidence="4">Belongs to the TRAFAC class myosin-kinesin ATPase superfamily. Myosin family.</text>
</comment>
<dbReference type="Gene3D" id="1.20.58.530">
    <property type="match status" value="1"/>
</dbReference>
<keyword evidence="1" id="KW-0547">Nucleotide-binding</keyword>
<keyword evidence="7" id="KW-1185">Reference proteome</keyword>
<keyword evidence="4" id="KW-0518">Myosin</keyword>
<dbReference type="GO" id="GO:0051015">
    <property type="term" value="F:actin filament binding"/>
    <property type="evidence" value="ECO:0007669"/>
    <property type="project" value="TreeGrafter"/>
</dbReference>
<dbReference type="PANTHER" id="PTHR13140:SF550">
    <property type="entry name" value="MYOSIN-IIIB ISOFORM X1"/>
    <property type="match status" value="1"/>
</dbReference>
<keyword evidence="3 4" id="KW-0009">Actin-binding</keyword>
<feature type="domain" description="Myosin motor" evidence="5">
    <location>
        <begin position="1"/>
        <end position="95"/>
    </location>
</feature>
<dbReference type="SUPFAM" id="SSF52540">
    <property type="entry name" value="P-loop containing nucleoside triphosphate hydrolases"/>
    <property type="match status" value="1"/>
</dbReference>
<dbReference type="Proteomes" id="UP000053989">
    <property type="component" value="Unassembled WGS sequence"/>
</dbReference>
<evidence type="ECO:0000259" key="5">
    <source>
        <dbReference type="PROSITE" id="PS51456"/>
    </source>
</evidence>